<dbReference type="InterPro" id="IPR001100">
    <property type="entry name" value="Pyr_nuc-diS_OxRdtase"/>
</dbReference>
<dbReference type="InterPro" id="IPR016156">
    <property type="entry name" value="FAD/NAD-linked_Rdtase_dimer_sf"/>
</dbReference>
<dbReference type="Pfam" id="PF07992">
    <property type="entry name" value="Pyr_redox_2"/>
    <property type="match status" value="1"/>
</dbReference>
<keyword evidence="7 11" id="KW-0676">Redox-active center</keyword>
<dbReference type="GO" id="GO:0016668">
    <property type="term" value="F:oxidoreductase activity, acting on a sulfur group of donors, NAD(P) as acceptor"/>
    <property type="evidence" value="ECO:0007669"/>
    <property type="project" value="InterPro"/>
</dbReference>
<gene>
    <name evidence="14" type="ORF">EDD33_3496</name>
</gene>
<dbReference type="PANTHER" id="PTHR43014">
    <property type="entry name" value="MERCURIC REDUCTASE"/>
    <property type="match status" value="1"/>
</dbReference>
<feature type="domain" description="FAD/NAD(P)-binding" evidence="13">
    <location>
        <begin position="4"/>
        <end position="306"/>
    </location>
</feature>
<sequence>MTHYDLAVIGTGSGNSIVDHRFSGWRVAIFEEARFGGTCLNVGCIPTKMFVYPADLARSARHAPELGVDTAYDGVRWREVRDRIFGRIDPIEAGGRDYRRGQEGVDVHESHATFVDDHTLDTGRGERVTADRVVIAAGSRVQVADIPGLDDVPFHTSDTVMRLEELPARMVVVGGGYVAAELSHVFSSLGTHVTQVQRGSRLLMAHDREISLAFTAAASRAWDVRLDRSPAKVARRGDGVVVTFSDGEEVEADVLLMATGRVPNSDRLGLEHTGIEVSDDGLVVVDEHQRTTVEGVFALGDVSSPHALKHVANHDAKIVQHNLLHPDDLRRNDLGPVPSAVFTSPQIASVGLTEEAAREQGVAHRVVKQDFADVAYGWAMESTPGEEFLKLVASEDGGTLLGAHVIGPQASLLLQPLVQAMSLGTSPADLARGQYWIHPSLAEVVENAVLQLVD</sequence>
<dbReference type="SUPFAM" id="SSF55424">
    <property type="entry name" value="FAD/NAD-linked reductases, dimerisation (C-terminal) domain"/>
    <property type="match status" value="1"/>
</dbReference>
<dbReference type="GO" id="GO:0050660">
    <property type="term" value="F:flavin adenine dinucleotide binding"/>
    <property type="evidence" value="ECO:0007669"/>
    <property type="project" value="TreeGrafter"/>
</dbReference>
<keyword evidence="4" id="KW-0521">NADP</keyword>
<keyword evidence="2 11" id="KW-0285">Flavoprotein</keyword>
<evidence type="ECO:0000256" key="2">
    <source>
        <dbReference type="ARBA" id="ARBA00022630"/>
    </source>
</evidence>
<evidence type="ECO:0000256" key="11">
    <source>
        <dbReference type="RuleBase" id="RU003691"/>
    </source>
</evidence>
<keyword evidence="5 11" id="KW-0560">Oxidoreductase</keyword>
<keyword evidence="6" id="KW-1015">Disulfide bond</keyword>
<dbReference type="Gene3D" id="3.50.50.60">
    <property type="entry name" value="FAD/NAD(P)-binding domain"/>
    <property type="match status" value="2"/>
</dbReference>
<dbReference type="Proteomes" id="UP000281738">
    <property type="component" value="Unassembled WGS sequence"/>
</dbReference>
<dbReference type="PANTHER" id="PTHR43014:SF4">
    <property type="entry name" value="PYRIDINE NUCLEOTIDE-DISULFIDE OXIDOREDUCTASE RCLA-RELATED"/>
    <property type="match status" value="1"/>
</dbReference>
<evidence type="ECO:0000259" key="13">
    <source>
        <dbReference type="Pfam" id="PF07992"/>
    </source>
</evidence>
<dbReference type="NCBIfam" id="NF005884">
    <property type="entry name" value="PRK07846.1"/>
    <property type="match status" value="1"/>
</dbReference>
<evidence type="ECO:0000256" key="1">
    <source>
        <dbReference type="ARBA" id="ARBA00007532"/>
    </source>
</evidence>
<evidence type="ECO:0000256" key="3">
    <source>
        <dbReference type="ARBA" id="ARBA00022827"/>
    </source>
</evidence>
<evidence type="ECO:0000256" key="5">
    <source>
        <dbReference type="ARBA" id="ARBA00023002"/>
    </source>
</evidence>
<name>A0A3N2CYS2_9ACTN</name>
<keyword evidence="9" id="KW-0547">Nucleotide-binding</keyword>
<protein>
    <submittedName>
        <fullName evidence="14">Mycothione reductase</fullName>
    </submittedName>
</protein>
<evidence type="ECO:0000313" key="14">
    <source>
        <dbReference type="EMBL" id="ROR92603.1"/>
    </source>
</evidence>
<dbReference type="PRINTS" id="PR00368">
    <property type="entry name" value="FADPNR"/>
</dbReference>
<evidence type="ECO:0000256" key="7">
    <source>
        <dbReference type="ARBA" id="ARBA00023284"/>
    </source>
</evidence>
<dbReference type="RefSeq" id="WP_123392262.1">
    <property type="nucleotide sequence ID" value="NZ_RKHO01000001.1"/>
</dbReference>
<dbReference type="InterPro" id="IPR012999">
    <property type="entry name" value="Pyr_OxRdtase_I_AS"/>
</dbReference>
<dbReference type="AlphaFoldDB" id="A0A3N2CYS2"/>
<comment type="similarity">
    <text evidence="1 11">Belongs to the class-I pyridine nucleotide-disulfide oxidoreductase family.</text>
</comment>
<dbReference type="Gene3D" id="3.30.390.30">
    <property type="match status" value="1"/>
</dbReference>
<dbReference type="PRINTS" id="PR00411">
    <property type="entry name" value="PNDRDTASEI"/>
</dbReference>
<evidence type="ECO:0000256" key="4">
    <source>
        <dbReference type="ARBA" id="ARBA00022857"/>
    </source>
</evidence>
<dbReference type="InterPro" id="IPR004099">
    <property type="entry name" value="Pyr_nucl-diS_OxRdtase_dimer"/>
</dbReference>
<dbReference type="EMBL" id="RKHO01000001">
    <property type="protein sequence ID" value="ROR92603.1"/>
    <property type="molecule type" value="Genomic_DNA"/>
</dbReference>
<keyword evidence="3 9" id="KW-0274">FAD</keyword>
<proteinExistence type="inferred from homology"/>
<evidence type="ECO:0000256" key="8">
    <source>
        <dbReference type="PIRSR" id="PIRSR000350-2"/>
    </source>
</evidence>
<evidence type="ECO:0000256" key="10">
    <source>
        <dbReference type="PIRSR" id="PIRSR000350-4"/>
    </source>
</evidence>
<feature type="domain" description="Pyridine nucleotide-disulphide oxidoreductase dimerisation" evidence="12">
    <location>
        <begin position="337"/>
        <end position="448"/>
    </location>
</feature>
<dbReference type="GO" id="GO:0003955">
    <property type="term" value="F:NAD(P)H dehydrogenase (quinone) activity"/>
    <property type="evidence" value="ECO:0007669"/>
    <property type="project" value="TreeGrafter"/>
</dbReference>
<evidence type="ECO:0000256" key="9">
    <source>
        <dbReference type="PIRSR" id="PIRSR000350-3"/>
    </source>
</evidence>
<keyword evidence="15" id="KW-1185">Reference proteome</keyword>
<evidence type="ECO:0000313" key="15">
    <source>
        <dbReference type="Proteomes" id="UP000281738"/>
    </source>
</evidence>
<feature type="disulfide bond" description="Redox-active" evidence="10">
    <location>
        <begin position="39"/>
        <end position="44"/>
    </location>
</feature>
<dbReference type="SUPFAM" id="SSF51905">
    <property type="entry name" value="FAD/NAD(P)-binding domain"/>
    <property type="match status" value="1"/>
</dbReference>
<dbReference type="InterPro" id="IPR023753">
    <property type="entry name" value="FAD/NAD-binding_dom"/>
</dbReference>
<accession>A0A3N2CYS2</accession>
<feature type="binding site" evidence="9">
    <location>
        <begin position="174"/>
        <end position="181"/>
    </location>
    <ligand>
        <name>NAD(+)</name>
        <dbReference type="ChEBI" id="CHEBI:57540"/>
    </ligand>
</feature>
<evidence type="ECO:0000256" key="6">
    <source>
        <dbReference type="ARBA" id="ARBA00023157"/>
    </source>
</evidence>
<feature type="active site" description="Proton acceptor" evidence="8">
    <location>
        <position position="438"/>
    </location>
</feature>
<dbReference type="InterPro" id="IPR036188">
    <property type="entry name" value="FAD/NAD-bd_sf"/>
</dbReference>
<evidence type="ECO:0000259" key="12">
    <source>
        <dbReference type="Pfam" id="PF02852"/>
    </source>
</evidence>
<reference evidence="14 15" key="1">
    <citation type="submission" date="2018-11" db="EMBL/GenBank/DDBJ databases">
        <title>Sequencing the genomes of 1000 actinobacteria strains.</title>
        <authorList>
            <person name="Klenk H.-P."/>
        </authorList>
    </citation>
    <scope>NUCLEOTIDE SEQUENCE [LARGE SCALE GENOMIC DNA]</scope>
    <source>
        <strain evidence="14 15">DSM 12652</strain>
    </source>
</reference>
<dbReference type="PIRSF" id="PIRSF000350">
    <property type="entry name" value="Mercury_reductase_MerA"/>
    <property type="match status" value="1"/>
</dbReference>
<dbReference type="Pfam" id="PF02852">
    <property type="entry name" value="Pyr_redox_dim"/>
    <property type="match status" value="1"/>
</dbReference>
<feature type="binding site" evidence="9">
    <location>
        <position position="260"/>
    </location>
    <ligand>
        <name>NAD(+)</name>
        <dbReference type="ChEBI" id="CHEBI:57540"/>
    </ligand>
</feature>
<dbReference type="OrthoDB" id="4763248at2"/>
<feature type="binding site" evidence="9">
    <location>
        <position position="48"/>
    </location>
    <ligand>
        <name>FAD</name>
        <dbReference type="ChEBI" id="CHEBI:57692"/>
    </ligand>
</feature>
<keyword evidence="9" id="KW-0520">NAD</keyword>
<comment type="caution">
    <text evidence="14">The sequence shown here is derived from an EMBL/GenBank/DDBJ whole genome shotgun (WGS) entry which is preliminary data.</text>
</comment>
<feature type="binding site" evidence="9">
    <location>
        <position position="301"/>
    </location>
    <ligand>
        <name>FAD</name>
        <dbReference type="ChEBI" id="CHEBI:57692"/>
    </ligand>
</feature>
<organism evidence="14 15">
    <name type="scientific">Nocardioides aurantiacus</name>
    <dbReference type="NCBI Taxonomy" id="86796"/>
    <lineage>
        <taxon>Bacteria</taxon>
        <taxon>Bacillati</taxon>
        <taxon>Actinomycetota</taxon>
        <taxon>Actinomycetes</taxon>
        <taxon>Propionibacteriales</taxon>
        <taxon>Nocardioidaceae</taxon>
        <taxon>Nocardioides</taxon>
    </lineage>
</organism>
<comment type="cofactor">
    <cofactor evidence="9">
        <name>FAD</name>
        <dbReference type="ChEBI" id="CHEBI:57692"/>
    </cofactor>
    <text evidence="9">Binds 1 FAD per subunit.</text>
</comment>
<dbReference type="PROSITE" id="PS00076">
    <property type="entry name" value="PYRIDINE_REDOX_1"/>
    <property type="match status" value="1"/>
</dbReference>